<dbReference type="AlphaFoldDB" id="A0A7S4E3D6"/>
<dbReference type="CDD" id="cd02440">
    <property type="entry name" value="AdoMet_MTases"/>
    <property type="match status" value="1"/>
</dbReference>
<dbReference type="OrthoDB" id="416496at2759"/>
<dbReference type="Gene3D" id="3.40.50.150">
    <property type="entry name" value="Vaccinia Virus protein VP39"/>
    <property type="match status" value="1"/>
</dbReference>
<evidence type="ECO:0000313" key="3">
    <source>
        <dbReference type="EMBL" id="CAH0369769.1"/>
    </source>
</evidence>
<dbReference type="PANTHER" id="PTHR42912">
    <property type="entry name" value="METHYLTRANSFERASE"/>
    <property type="match status" value="1"/>
</dbReference>
<evidence type="ECO:0000313" key="2">
    <source>
        <dbReference type="EMBL" id="CAE0688070.1"/>
    </source>
</evidence>
<dbReference type="SUPFAM" id="SSF53335">
    <property type="entry name" value="S-adenosyl-L-methionine-dependent methyltransferases"/>
    <property type="match status" value="1"/>
</dbReference>
<sequence length="246" mass="25672">MRSKALLLLTTATAIRPTTRRAALGAITTVPTAAVAYDAANYDRYAGSYDDLDGGQAAKALGIAAARRNLAARCAGRVLEVGAGTGLQAPFYAANRDITEVTFVDASRGMLDGLRAKLSNAPLPFKTEVVEADAARLPLSTGAYDCVVDTFGLCVYDAPVAVLRELGRVVKPAGRILLLENARPSNALLGAYVDATAGAVAKYGGKGCRYDQDVEALARAAGLRVVRSERFGGGFFGSFELAPAPR</sequence>
<name>A0A7S4E3D6_9STRA</name>
<dbReference type="Proteomes" id="UP000789595">
    <property type="component" value="Unassembled WGS sequence"/>
</dbReference>
<reference evidence="3" key="2">
    <citation type="submission" date="2021-11" db="EMBL/GenBank/DDBJ databases">
        <authorList>
            <consortium name="Genoscope - CEA"/>
            <person name="William W."/>
        </authorList>
    </citation>
    <scope>NUCLEOTIDE SEQUENCE</scope>
</reference>
<dbReference type="InterPro" id="IPR050508">
    <property type="entry name" value="Methyltransf_Superfamily"/>
</dbReference>
<reference evidence="2" key="1">
    <citation type="submission" date="2021-01" db="EMBL/GenBank/DDBJ databases">
        <authorList>
            <person name="Corre E."/>
            <person name="Pelletier E."/>
            <person name="Niang G."/>
            <person name="Scheremetjew M."/>
            <person name="Finn R."/>
            <person name="Kale V."/>
            <person name="Holt S."/>
            <person name="Cochrane G."/>
            <person name="Meng A."/>
            <person name="Brown T."/>
            <person name="Cohen L."/>
        </authorList>
    </citation>
    <scope>NUCLEOTIDE SEQUENCE</scope>
    <source>
        <strain evidence="2">CCMP1756</strain>
    </source>
</reference>
<organism evidence="2">
    <name type="scientific">Pelagomonas calceolata</name>
    <dbReference type="NCBI Taxonomy" id="35677"/>
    <lineage>
        <taxon>Eukaryota</taxon>
        <taxon>Sar</taxon>
        <taxon>Stramenopiles</taxon>
        <taxon>Ochrophyta</taxon>
        <taxon>Pelagophyceae</taxon>
        <taxon>Pelagomonadales</taxon>
        <taxon>Pelagomonadaceae</taxon>
        <taxon>Pelagomonas</taxon>
    </lineage>
</organism>
<dbReference type="PANTHER" id="PTHR42912:SF80">
    <property type="entry name" value="METHYLTRANSFERASE DOMAIN-CONTAINING PROTEIN"/>
    <property type="match status" value="1"/>
</dbReference>
<dbReference type="InterPro" id="IPR013216">
    <property type="entry name" value="Methyltransf_11"/>
</dbReference>
<keyword evidence="4" id="KW-1185">Reference proteome</keyword>
<dbReference type="InterPro" id="IPR029063">
    <property type="entry name" value="SAM-dependent_MTases_sf"/>
</dbReference>
<dbReference type="Pfam" id="PF08241">
    <property type="entry name" value="Methyltransf_11"/>
    <property type="match status" value="1"/>
</dbReference>
<accession>A0A7S4E3D6</accession>
<proteinExistence type="predicted"/>
<evidence type="ECO:0000259" key="1">
    <source>
        <dbReference type="Pfam" id="PF08241"/>
    </source>
</evidence>
<evidence type="ECO:0000313" key="4">
    <source>
        <dbReference type="Proteomes" id="UP000789595"/>
    </source>
</evidence>
<feature type="domain" description="Methyltransferase type 11" evidence="1">
    <location>
        <begin position="79"/>
        <end position="177"/>
    </location>
</feature>
<gene>
    <name evidence="2" type="ORF">PCAL00307_LOCUS3504</name>
    <name evidence="3" type="ORF">PECAL_2P29060</name>
</gene>
<dbReference type="EMBL" id="HBIW01004307">
    <property type="protein sequence ID" value="CAE0688070.1"/>
    <property type="molecule type" value="Transcribed_RNA"/>
</dbReference>
<dbReference type="GO" id="GO:0008757">
    <property type="term" value="F:S-adenosylmethionine-dependent methyltransferase activity"/>
    <property type="evidence" value="ECO:0007669"/>
    <property type="project" value="InterPro"/>
</dbReference>
<dbReference type="EMBL" id="CAKKNE010000002">
    <property type="protein sequence ID" value="CAH0369769.1"/>
    <property type="molecule type" value="Genomic_DNA"/>
</dbReference>
<protein>
    <recommendedName>
        <fullName evidence="1">Methyltransferase type 11 domain-containing protein</fullName>
    </recommendedName>
</protein>